<name>A0A0F8X0G6_9ZZZZ</name>
<accession>A0A0F8X0G6</accession>
<gene>
    <name evidence="1" type="ORF">LCGC14_3086030</name>
</gene>
<feature type="non-terminal residue" evidence="1">
    <location>
        <position position="348"/>
    </location>
</feature>
<feature type="non-terminal residue" evidence="1">
    <location>
        <position position="1"/>
    </location>
</feature>
<sequence length="348" mass="39493">PTQPTERPKPTARPSELFQKRRGDDWWWSVLGTINLQALYDACDLNHWDLFTRQELFTLLGGEALSDEGFRALAKDKARVNRRAKEAAKEANEKLAHKMHHLLEVLPGGKRKLELMGVESPQDLVTPEGEVNWWERPAAELLGLAAANLSTAAGLKTLEWLQQRALLVVYDEANLWVKGEWAADRANRQDIKNPPLLELGIRWWPTVDRIGDPQVNIVTSEPLVDVDTAADYRATTIPKTVALWPLADDKHGMGHLRRCLAIAERLQHHDVRWIDNDLDDAAQTILTDRGWSADRFGPCIETHPDLWILDRLDNHNLRHLPGKTVTLEDPSTYPADLKIDALYKISLV</sequence>
<evidence type="ECO:0000313" key="1">
    <source>
        <dbReference type="EMBL" id="KKK54310.1"/>
    </source>
</evidence>
<dbReference type="AlphaFoldDB" id="A0A0F8X0G6"/>
<reference evidence="1" key="1">
    <citation type="journal article" date="2015" name="Nature">
        <title>Complex archaea that bridge the gap between prokaryotes and eukaryotes.</title>
        <authorList>
            <person name="Spang A."/>
            <person name="Saw J.H."/>
            <person name="Jorgensen S.L."/>
            <person name="Zaremba-Niedzwiedzka K."/>
            <person name="Martijn J."/>
            <person name="Lind A.E."/>
            <person name="van Eijk R."/>
            <person name="Schleper C."/>
            <person name="Guy L."/>
            <person name="Ettema T.J."/>
        </authorList>
    </citation>
    <scope>NUCLEOTIDE SEQUENCE</scope>
</reference>
<dbReference type="EMBL" id="LAZR01066058">
    <property type="protein sequence ID" value="KKK54310.1"/>
    <property type="molecule type" value="Genomic_DNA"/>
</dbReference>
<organism evidence="1">
    <name type="scientific">marine sediment metagenome</name>
    <dbReference type="NCBI Taxonomy" id="412755"/>
    <lineage>
        <taxon>unclassified sequences</taxon>
        <taxon>metagenomes</taxon>
        <taxon>ecological metagenomes</taxon>
    </lineage>
</organism>
<proteinExistence type="predicted"/>
<comment type="caution">
    <text evidence="1">The sequence shown here is derived from an EMBL/GenBank/DDBJ whole genome shotgun (WGS) entry which is preliminary data.</text>
</comment>
<protein>
    <submittedName>
        <fullName evidence="1">Uncharacterized protein</fullName>
    </submittedName>
</protein>